<feature type="transmembrane region" description="Helical" evidence="6">
    <location>
        <begin position="78"/>
        <end position="95"/>
    </location>
</feature>
<evidence type="ECO:0000313" key="8">
    <source>
        <dbReference type="Proteomes" id="UP000436694"/>
    </source>
</evidence>
<sequence>MIAPDITFEFVAIWIAWIMAGGSPGPATMGIAGTAMSAGRRPALAFALGILAGSASWGIAAALGLSAVMLANAWMFEVLRYAGAAYLGWLALKALKRATAKETKPLGDTSFAGSYSALFAKGAMIHLTNPKAILGWGAIFAIVAPENANPATLFTYFALFYMGSILIFLGYALLFSSDRVVRGYRRASRWFDLAFAGFFGLAGYKILTARLQG</sequence>
<dbReference type="GO" id="GO:0005886">
    <property type="term" value="C:plasma membrane"/>
    <property type="evidence" value="ECO:0007669"/>
    <property type="project" value="UniProtKB-SubCell"/>
</dbReference>
<dbReference type="PANTHER" id="PTHR30086:SF19">
    <property type="entry name" value="THREONINE EFFLUX PROTEIN"/>
    <property type="match status" value="1"/>
</dbReference>
<organism evidence="7 8">
    <name type="scientific">Tritonibacter aquimaris</name>
    <dbReference type="NCBI Taxonomy" id="2663379"/>
    <lineage>
        <taxon>Bacteria</taxon>
        <taxon>Pseudomonadati</taxon>
        <taxon>Pseudomonadota</taxon>
        <taxon>Alphaproteobacteria</taxon>
        <taxon>Rhodobacterales</taxon>
        <taxon>Paracoccaceae</taxon>
        <taxon>Tritonibacter</taxon>
    </lineage>
</organism>
<feature type="transmembrane region" description="Helical" evidence="6">
    <location>
        <begin position="132"/>
        <end position="148"/>
    </location>
</feature>
<evidence type="ECO:0000256" key="1">
    <source>
        <dbReference type="ARBA" id="ARBA00004651"/>
    </source>
</evidence>
<keyword evidence="5 6" id="KW-0472">Membrane</keyword>
<dbReference type="Pfam" id="PF01810">
    <property type="entry name" value="LysE"/>
    <property type="match status" value="1"/>
</dbReference>
<feature type="transmembrane region" description="Helical" evidence="6">
    <location>
        <begin position="187"/>
        <end position="207"/>
    </location>
</feature>
<dbReference type="Proteomes" id="UP000436694">
    <property type="component" value="Unassembled WGS sequence"/>
</dbReference>
<keyword evidence="3 6" id="KW-0812">Transmembrane</keyword>
<dbReference type="PANTHER" id="PTHR30086">
    <property type="entry name" value="ARGININE EXPORTER PROTEIN ARGO"/>
    <property type="match status" value="1"/>
</dbReference>
<evidence type="ECO:0000256" key="3">
    <source>
        <dbReference type="ARBA" id="ARBA00022692"/>
    </source>
</evidence>
<evidence type="ECO:0000256" key="5">
    <source>
        <dbReference type="ARBA" id="ARBA00023136"/>
    </source>
</evidence>
<feature type="transmembrane region" description="Helical" evidence="6">
    <location>
        <begin position="154"/>
        <end position="175"/>
    </location>
</feature>
<comment type="subcellular location">
    <subcellularLocation>
        <location evidence="1">Cell membrane</location>
        <topology evidence="1">Multi-pass membrane protein</topology>
    </subcellularLocation>
</comment>
<gene>
    <name evidence="7" type="ORF">GG681_05950</name>
</gene>
<dbReference type="InterPro" id="IPR001123">
    <property type="entry name" value="LeuE-type"/>
</dbReference>
<dbReference type="AlphaFoldDB" id="A0A844AYD0"/>
<reference evidence="7 8" key="1">
    <citation type="submission" date="2019-10" db="EMBL/GenBank/DDBJ databases">
        <title>Epibacterium sp. nov., isolated from seawater.</title>
        <authorList>
            <person name="Zhang X."/>
            <person name="Li N."/>
        </authorList>
    </citation>
    <scope>NUCLEOTIDE SEQUENCE [LARGE SCALE GENOMIC DNA]</scope>
    <source>
        <strain evidence="7 8">SM1969</strain>
    </source>
</reference>
<protein>
    <submittedName>
        <fullName evidence="7">LysE family translocator</fullName>
    </submittedName>
</protein>
<evidence type="ECO:0000256" key="2">
    <source>
        <dbReference type="ARBA" id="ARBA00022475"/>
    </source>
</evidence>
<keyword evidence="4 6" id="KW-1133">Transmembrane helix</keyword>
<evidence type="ECO:0000256" key="6">
    <source>
        <dbReference type="SAM" id="Phobius"/>
    </source>
</evidence>
<dbReference type="EMBL" id="WIXK01000002">
    <property type="protein sequence ID" value="MQY42176.1"/>
    <property type="molecule type" value="Genomic_DNA"/>
</dbReference>
<accession>A0A844AYD0</accession>
<feature type="transmembrane region" description="Helical" evidence="6">
    <location>
        <begin position="44"/>
        <end position="72"/>
    </location>
</feature>
<feature type="transmembrane region" description="Helical" evidence="6">
    <location>
        <begin position="12"/>
        <end position="32"/>
    </location>
</feature>
<evidence type="ECO:0000256" key="4">
    <source>
        <dbReference type="ARBA" id="ARBA00022989"/>
    </source>
</evidence>
<name>A0A844AYD0_9RHOB</name>
<dbReference type="RefSeq" id="WP_153546062.1">
    <property type="nucleotide sequence ID" value="NZ_WIXK01000002.1"/>
</dbReference>
<dbReference type="GO" id="GO:0015171">
    <property type="term" value="F:amino acid transmembrane transporter activity"/>
    <property type="evidence" value="ECO:0007669"/>
    <property type="project" value="TreeGrafter"/>
</dbReference>
<keyword evidence="8" id="KW-1185">Reference proteome</keyword>
<evidence type="ECO:0000313" key="7">
    <source>
        <dbReference type="EMBL" id="MQY42176.1"/>
    </source>
</evidence>
<comment type="caution">
    <text evidence="7">The sequence shown here is derived from an EMBL/GenBank/DDBJ whole genome shotgun (WGS) entry which is preliminary data.</text>
</comment>
<proteinExistence type="predicted"/>
<keyword evidence="2" id="KW-1003">Cell membrane</keyword>